<protein>
    <submittedName>
        <fullName evidence="1">Uncharacterized protein</fullName>
    </submittedName>
</protein>
<name>A0A8S5QD73_9CAUD</name>
<reference evidence="1" key="1">
    <citation type="journal article" date="2021" name="Proc. Natl. Acad. Sci. U.S.A.">
        <title>A Catalog of Tens of Thousands of Viruses from Human Metagenomes Reveals Hidden Associations with Chronic Diseases.</title>
        <authorList>
            <person name="Tisza M.J."/>
            <person name="Buck C.B."/>
        </authorList>
    </citation>
    <scope>NUCLEOTIDE SEQUENCE</scope>
    <source>
        <strain evidence="1">CtpnN3</strain>
    </source>
</reference>
<accession>A0A8S5QD73</accession>
<dbReference type="EMBL" id="BK015632">
    <property type="protein sequence ID" value="DAE16898.1"/>
    <property type="molecule type" value="Genomic_DNA"/>
</dbReference>
<sequence length="56" mass="6363">MIESACLSQSDGYRIMAVFSPSKGVLVDHIWQDWVIDIGSNEVRSGWRIVPQEEVQ</sequence>
<evidence type="ECO:0000313" key="1">
    <source>
        <dbReference type="EMBL" id="DAE16898.1"/>
    </source>
</evidence>
<proteinExistence type="predicted"/>
<organism evidence="1">
    <name type="scientific">Siphoviridae sp. ctpnN3</name>
    <dbReference type="NCBI Taxonomy" id="2825677"/>
    <lineage>
        <taxon>Viruses</taxon>
        <taxon>Duplodnaviria</taxon>
        <taxon>Heunggongvirae</taxon>
        <taxon>Uroviricota</taxon>
        <taxon>Caudoviricetes</taxon>
    </lineage>
</organism>